<dbReference type="EMBL" id="CP036275">
    <property type="protein sequence ID" value="QDU39601.1"/>
    <property type="molecule type" value="Genomic_DNA"/>
</dbReference>
<dbReference type="GO" id="GO:0016020">
    <property type="term" value="C:membrane"/>
    <property type="evidence" value="ECO:0007669"/>
    <property type="project" value="InterPro"/>
</dbReference>
<evidence type="ECO:0000313" key="3">
    <source>
        <dbReference type="Proteomes" id="UP000320496"/>
    </source>
</evidence>
<feature type="region of interest" description="Disordered" evidence="1">
    <location>
        <begin position="51"/>
        <end position="79"/>
    </location>
</feature>
<dbReference type="Pfam" id="PF05345">
    <property type="entry name" value="He_PIG"/>
    <property type="match status" value="1"/>
</dbReference>
<dbReference type="Gene3D" id="2.60.40.10">
    <property type="entry name" value="Immunoglobulins"/>
    <property type="match status" value="2"/>
</dbReference>
<dbReference type="InterPro" id="IPR011042">
    <property type="entry name" value="6-blade_b-propeller_TolB-like"/>
</dbReference>
<name>A0A517ZAZ4_9PLAN</name>
<evidence type="ECO:0000256" key="1">
    <source>
        <dbReference type="SAM" id="MobiDB-lite"/>
    </source>
</evidence>
<dbReference type="OrthoDB" id="338827at2"/>
<dbReference type="Proteomes" id="UP000320496">
    <property type="component" value="Chromosome"/>
</dbReference>
<feature type="compositionally biased region" description="Basic and acidic residues" evidence="1">
    <location>
        <begin position="66"/>
        <end position="79"/>
    </location>
</feature>
<dbReference type="AlphaFoldDB" id="A0A517ZAZ4"/>
<dbReference type="SUPFAM" id="SSF48695">
    <property type="entry name" value="Multiheme cytochromes"/>
    <property type="match status" value="1"/>
</dbReference>
<dbReference type="InterPro" id="IPR013783">
    <property type="entry name" value="Ig-like_fold"/>
</dbReference>
<dbReference type="GO" id="GO:0005509">
    <property type="term" value="F:calcium ion binding"/>
    <property type="evidence" value="ECO:0007669"/>
    <property type="project" value="InterPro"/>
</dbReference>
<evidence type="ECO:0008006" key="4">
    <source>
        <dbReference type="Google" id="ProtNLM"/>
    </source>
</evidence>
<organism evidence="2 3">
    <name type="scientific">Maioricimonas rarisocia</name>
    <dbReference type="NCBI Taxonomy" id="2528026"/>
    <lineage>
        <taxon>Bacteria</taxon>
        <taxon>Pseudomonadati</taxon>
        <taxon>Planctomycetota</taxon>
        <taxon>Planctomycetia</taxon>
        <taxon>Planctomycetales</taxon>
        <taxon>Planctomycetaceae</taxon>
        <taxon>Maioricimonas</taxon>
    </lineage>
</organism>
<gene>
    <name evidence="2" type="ORF">Mal4_39470</name>
</gene>
<dbReference type="Pfam" id="PF17957">
    <property type="entry name" value="Big_7"/>
    <property type="match status" value="1"/>
</dbReference>
<dbReference type="InterPro" id="IPR036280">
    <property type="entry name" value="Multihaem_cyt_sf"/>
</dbReference>
<dbReference type="SUPFAM" id="SSF50952">
    <property type="entry name" value="Soluble quinoprotein glucose dehydrogenase"/>
    <property type="match status" value="1"/>
</dbReference>
<dbReference type="KEGG" id="mri:Mal4_39470"/>
<dbReference type="InterPro" id="IPR015919">
    <property type="entry name" value="Cadherin-like_sf"/>
</dbReference>
<sequence length="1110" mass="121250">MSDVGRVCGYRLGVLLVAGMVTVQHVQANDYFPRFSVQTLVERDSHSTVTIGPDGHLYATTTNSGGREERDNGEGETHREHLGEVWRYTLEPETGEITGEERLLTLPGPVNGFVFDPTATADRLEFYITVLNARGHLNRIRVKPAGEEAPVIENSIVVDFLGRGGNHGMNNLVFGPDGLLYANQGGRTFWGTEEDNHTAAVLTFDLDHPDFENGAISPRDYTLEQMWGGDSPIQIVATGLRNPHGIVRHSNGEFYVTIHDPPRGPLAVGGPIREEVVSDGPPDLVARLKRGAYYGHVNGNRDEWVSYGGNPTAEVDPFEIPEYPVGTMPLPNYDLSLMVGTRRNHCISGIDEYLNGDLVVGYLYARGAEGVNLAGIERFVLDEEGNLTGEHEFLKGADNRPLVFQGVMDVLVTEKGWIYVANFGRRRGDGGTKGSIDLLKPLGGNLAPSVAILSPENRATYMPGDDVEVQVEAIDYDGEVEAVSLLVNGREVPCHRSSEAASTWVATLEQPTIGRYDVRARASDNDDGATTTDPLFLQVGSDVHPPVLTELPKATAYAGFDYRSQVQAKASPAARFSLEGAPTGMTIDQVSGQVRWSPQEAGEVNVRVVADNGTEPRAVRTIHIQVLASRAPEIAADAARGLIPEIDYTERQLGEEAATAGDAHVRTGTAPTLDRECARGTVATYGGYFGVETAGRYDFRLNKEISATLSIGDETIVDSGDQFEGSIPLEKGMHAFSLVVEGCGAQGAEVLSVRGPGESAWSSVATYGLYRHADSYGLSSVQRAQPYLLMPRDERDFLPQRLSETGVFSDTASITLAPGAVSYDVNSPLWSDGAKKDRWVFVPAGDAVTFEEQAPWEFPAGTVFVKHFALGKNDTRIETRLTVIKEDGTLYGVTYRWRASQMDADLVTAGYETSVVVDADQQQRWFFPGPEDCMKCHTYAAGFVLGMNTRQLNREFRYAETGRSDNQLRALSHAGLFDAPVEEKEIASMDRLFSLEDESATLEQRVRSYLDSNCRQCHTTGGVNANWFADFSTELAEMGVVDAKPLNHMGLSGVKLVTPGAPDESIMLMRVTTEKTGYRMPPLGRLKVDRAGVDALRRWIDQLEPTPEKK</sequence>
<keyword evidence="3" id="KW-1185">Reference proteome</keyword>
<dbReference type="InterPro" id="IPR011041">
    <property type="entry name" value="Quinoprot_gluc/sorb_DH_b-prop"/>
</dbReference>
<evidence type="ECO:0000313" key="2">
    <source>
        <dbReference type="EMBL" id="QDU39601.1"/>
    </source>
</evidence>
<dbReference type="Gene3D" id="2.120.10.30">
    <property type="entry name" value="TolB, C-terminal domain"/>
    <property type="match status" value="1"/>
</dbReference>
<dbReference type="SUPFAM" id="SSF49313">
    <property type="entry name" value="Cadherin-like"/>
    <property type="match status" value="1"/>
</dbReference>
<proteinExistence type="predicted"/>
<protein>
    <recommendedName>
        <fullName evidence="4">Glucose/Sorbosone dehydrogenase domain-containing protein</fullName>
    </recommendedName>
</protein>
<reference evidence="2 3" key="1">
    <citation type="submission" date="2019-02" db="EMBL/GenBank/DDBJ databases">
        <title>Deep-cultivation of Planctomycetes and their phenomic and genomic characterization uncovers novel biology.</title>
        <authorList>
            <person name="Wiegand S."/>
            <person name="Jogler M."/>
            <person name="Boedeker C."/>
            <person name="Pinto D."/>
            <person name="Vollmers J."/>
            <person name="Rivas-Marin E."/>
            <person name="Kohn T."/>
            <person name="Peeters S.H."/>
            <person name="Heuer A."/>
            <person name="Rast P."/>
            <person name="Oberbeckmann S."/>
            <person name="Bunk B."/>
            <person name="Jeske O."/>
            <person name="Meyerdierks A."/>
            <person name="Storesund J.E."/>
            <person name="Kallscheuer N."/>
            <person name="Luecker S."/>
            <person name="Lage O.M."/>
            <person name="Pohl T."/>
            <person name="Merkel B.J."/>
            <person name="Hornburger P."/>
            <person name="Mueller R.-W."/>
            <person name="Bruemmer F."/>
            <person name="Labrenz M."/>
            <person name="Spormann A.M."/>
            <person name="Op den Camp H."/>
            <person name="Overmann J."/>
            <person name="Amann R."/>
            <person name="Jetten M.S.M."/>
            <person name="Mascher T."/>
            <person name="Medema M.H."/>
            <person name="Devos D.P."/>
            <person name="Kaster A.-K."/>
            <person name="Ovreas L."/>
            <person name="Rohde M."/>
            <person name="Galperin M.Y."/>
            <person name="Jogler C."/>
        </authorList>
    </citation>
    <scope>NUCLEOTIDE SEQUENCE [LARGE SCALE GENOMIC DNA]</scope>
    <source>
        <strain evidence="2 3">Mal4</strain>
    </source>
</reference>
<dbReference type="RefSeq" id="WP_145370770.1">
    <property type="nucleotide sequence ID" value="NZ_CP036275.1"/>
</dbReference>
<accession>A0A517ZAZ4</accession>